<keyword evidence="2" id="KW-1185">Reference proteome</keyword>
<evidence type="ECO:0000313" key="2">
    <source>
        <dbReference type="Proteomes" id="UP000775213"/>
    </source>
</evidence>
<proteinExistence type="predicted"/>
<comment type="caution">
    <text evidence="1">The sequence shown here is derived from an EMBL/GenBank/DDBJ whole genome shotgun (WGS) entry which is preliminary data.</text>
</comment>
<sequence length="92" mass="10347">MLCLPLIITKGLTKVSKCLVSTIVRIQSDLVLLVIKWEEGEINSAAEDYSYNDIKKLDIILDVPNICLDNLSFSTPIELIVPDDQKIILEDM</sequence>
<dbReference type="Proteomes" id="UP000775213">
    <property type="component" value="Unassembled WGS sequence"/>
</dbReference>
<reference evidence="1 2" key="1">
    <citation type="journal article" date="2021" name="Hortic Res">
        <title>Chromosome-scale assembly of the Dendrobium chrysotoxum genome enhances the understanding of orchid evolution.</title>
        <authorList>
            <person name="Zhang Y."/>
            <person name="Zhang G.Q."/>
            <person name="Zhang D."/>
            <person name="Liu X.D."/>
            <person name="Xu X.Y."/>
            <person name="Sun W.H."/>
            <person name="Yu X."/>
            <person name="Zhu X."/>
            <person name="Wang Z.W."/>
            <person name="Zhao X."/>
            <person name="Zhong W.Y."/>
            <person name="Chen H."/>
            <person name="Yin W.L."/>
            <person name="Huang T."/>
            <person name="Niu S.C."/>
            <person name="Liu Z.J."/>
        </authorList>
    </citation>
    <scope>NUCLEOTIDE SEQUENCE [LARGE SCALE GENOMIC DNA]</scope>
    <source>
        <strain evidence="1">Lindl</strain>
    </source>
</reference>
<evidence type="ECO:0000313" key="1">
    <source>
        <dbReference type="EMBL" id="KAH0468161.1"/>
    </source>
</evidence>
<name>A0AAV7HGL4_DENCH</name>
<dbReference type="AlphaFoldDB" id="A0AAV7HGL4"/>
<accession>A0AAV7HGL4</accession>
<gene>
    <name evidence="1" type="ORF">IEQ34_003194</name>
</gene>
<dbReference type="EMBL" id="JAGFBR010000004">
    <property type="protein sequence ID" value="KAH0468161.1"/>
    <property type="molecule type" value="Genomic_DNA"/>
</dbReference>
<protein>
    <submittedName>
        <fullName evidence="1">Uncharacterized protein</fullName>
    </submittedName>
</protein>
<organism evidence="1 2">
    <name type="scientific">Dendrobium chrysotoxum</name>
    <name type="common">Orchid</name>
    <dbReference type="NCBI Taxonomy" id="161865"/>
    <lineage>
        <taxon>Eukaryota</taxon>
        <taxon>Viridiplantae</taxon>
        <taxon>Streptophyta</taxon>
        <taxon>Embryophyta</taxon>
        <taxon>Tracheophyta</taxon>
        <taxon>Spermatophyta</taxon>
        <taxon>Magnoliopsida</taxon>
        <taxon>Liliopsida</taxon>
        <taxon>Asparagales</taxon>
        <taxon>Orchidaceae</taxon>
        <taxon>Epidendroideae</taxon>
        <taxon>Malaxideae</taxon>
        <taxon>Dendrobiinae</taxon>
        <taxon>Dendrobium</taxon>
    </lineage>
</organism>